<dbReference type="EMBL" id="PUFO01000068">
    <property type="protein sequence ID" value="TDG75112.1"/>
    <property type="molecule type" value="Genomic_DNA"/>
</dbReference>
<protein>
    <submittedName>
        <fullName evidence="1">Uncharacterized protein</fullName>
    </submittedName>
</protein>
<proteinExistence type="predicted"/>
<evidence type="ECO:0000313" key="2">
    <source>
        <dbReference type="Proteomes" id="UP000294854"/>
    </source>
</evidence>
<dbReference type="Proteomes" id="UP000294854">
    <property type="component" value="Unassembled WGS sequence"/>
</dbReference>
<evidence type="ECO:0000313" key="1">
    <source>
        <dbReference type="EMBL" id="TDG75112.1"/>
    </source>
</evidence>
<dbReference type="AlphaFoldDB" id="A0A4R5NKE1"/>
<reference evidence="1 2" key="1">
    <citation type="journal article" date="2019" name="Appl. Microbiol. Biotechnol.">
        <title>Uncovering carbohydrate metabolism through a genotype-phenotype association study of 56 lactic acid bacteria genomes.</title>
        <authorList>
            <person name="Buron-Moles G."/>
            <person name="Chailyan A."/>
            <person name="Dolejs I."/>
            <person name="Forster J."/>
            <person name="Miks M.H."/>
        </authorList>
    </citation>
    <scope>NUCLEOTIDE SEQUENCE [LARGE SCALE GENOMIC DNA]</scope>
    <source>
        <strain evidence="1 2">ATCC 49373</strain>
    </source>
</reference>
<comment type="caution">
    <text evidence="1">The sequence shown here is derived from an EMBL/GenBank/DDBJ whole genome shotgun (WGS) entry which is preliminary data.</text>
</comment>
<keyword evidence="2" id="KW-1185">Reference proteome</keyword>
<gene>
    <name evidence="1" type="ORF">C5L31_000989</name>
</gene>
<accession>A0A4R5NKE1</accession>
<organism evidence="1 2">
    <name type="scientific">Secundilactobacillus malefermentans</name>
    <dbReference type="NCBI Taxonomy" id="176292"/>
    <lineage>
        <taxon>Bacteria</taxon>
        <taxon>Bacillati</taxon>
        <taxon>Bacillota</taxon>
        <taxon>Bacilli</taxon>
        <taxon>Lactobacillales</taxon>
        <taxon>Lactobacillaceae</taxon>
        <taxon>Secundilactobacillus</taxon>
    </lineage>
</organism>
<name>A0A4R5NKE1_9LACO</name>
<sequence>MKDGHTLPVLFIFNAEYPFIHELFEYYVNNL</sequence>